<dbReference type="EnsemblPlants" id="KQK88539">
    <property type="protein sequence ID" value="KQK88539"/>
    <property type="gene ID" value="SETIT_040741mg"/>
</dbReference>
<evidence type="ECO:0000313" key="2">
    <source>
        <dbReference type="EnsemblPlants" id="KQK88539"/>
    </source>
</evidence>
<keyword evidence="3" id="KW-1185">Reference proteome</keyword>
<accession>K4AP93</accession>
<protein>
    <submittedName>
        <fullName evidence="2">Uncharacterized protein</fullName>
    </submittedName>
</protein>
<dbReference type="HOGENOM" id="CLU_2594360_0_0_1"/>
<reference evidence="3" key="1">
    <citation type="journal article" date="2012" name="Nat. Biotechnol.">
        <title>Reference genome sequence of the model plant Setaria.</title>
        <authorList>
            <person name="Bennetzen J.L."/>
            <person name="Schmutz J."/>
            <person name="Wang H."/>
            <person name="Percifield R."/>
            <person name="Hawkins J."/>
            <person name="Pontaroli A.C."/>
            <person name="Estep M."/>
            <person name="Feng L."/>
            <person name="Vaughn J.N."/>
            <person name="Grimwood J."/>
            <person name="Jenkins J."/>
            <person name="Barry K."/>
            <person name="Lindquist E."/>
            <person name="Hellsten U."/>
            <person name="Deshpande S."/>
            <person name="Wang X."/>
            <person name="Wu X."/>
            <person name="Mitros T."/>
            <person name="Triplett J."/>
            <person name="Yang X."/>
            <person name="Ye C.Y."/>
            <person name="Mauro-Herrera M."/>
            <person name="Wang L."/>
            <person name="Li P."/>
            <person name="Sharma M."/>
            <person name="Sharma R."/>
            <person name="Ronald P.C."/>
            <person name="Panaud O."/>
            <person name="Kellogg E.A."/>
            <person name="Brutnell T.P."/>
            <person name="Doust A.N."/>
            <person name="Tuskan G.A."/>
            <person name="Rokhsar D."/>
            <person name="Devos K.M."/>
        </authorList>
    </citation>
    <scope>NUCLEOTIDE SEQUENCE [LARGE SCALE GENOMIC DNA]</scope>
    <source>
        <strain evidence="3">cv. Yugu1</strain>
    </source>
</reference>
<evidence type="ECO:0000256" key="1">
    <source>
        <dbReference type="SAM" id="MobiDB-lite"/>
    </source>
</evidence>
<dbReference type="AlphaFoldDB" id="K4AP93"/>
<dbReference type="EMBL" id="AGNK02005548">
    <property type="status" value="NOT_ANNOTATED_CDS"/>
    <property type="molecule type" value="Genomic_DNA"/>
</dbReference>
<name>K4AP93_SETIT</name>
<sequence>MPARWQRLQRRAGKATGGKTKGKQREASAAKSTKKGCIFSPFPWTCSLVPTSAIYHRFPHQSFPSTASHATAQWKFLTAT</sequence>
<organism evidence="2 3">
    <name type="scientific">Setaria italica</name>
    <name type="common">Foxtail millet</name>
    <name type="synonym">Panicum italicum</name>
    <dbReference type="NCBI Taxonomy" id="4555"/>
    <lineage>
        <taxon>Eukaryota</taxon>
        <taxon>Viridiplantae</taxon>
        <taxon>Streptophyta</taxon>
        <taxon>Embryophyta</taxon>
        <taxon>Tracheophyta</taxon>
        <taxon>Spermatophyta</taxon>
        <taxon>Magnoliopsida</taxon>
        <taxon>Liliopsida</taxon>
        <taxon>Poales</taxon>
        <taxon>Poaceae</taxon>
        <taxon>PACMAD clade</taxon>
        <taxon>Panicoideae</taxon>
        <taxon>Panicodae</taxon>
        <taxon>Paniceae</taxon>
        <taxon>Cenchrinae</taxon>
        <taxon>Setaria</taxon>
    </lineage>
</organism>
<feature type="region of interest" description="Disordered" evidence="1">
    <location>
        <begin position="1"/>
        <end position="30"/>
    </location>
</feature>
<proteinExistence type="predicted"/>
<dbReference type="Proteomes" id="UP000004995">
    <property type="component" value="Unassembled WGS sequence"/>
</dbReference>
<reference evidence="2" key="2">
    <citation type="submission" date="2018-08" db="UniProtKB">
        <authorList>
            <consortium name="EnsemblPlants"/>
        </authorList>
    </citation>
    <scope>IDENTIFICATION</scope>
    <source>
        <strain evidence="2">Yugu1</strain>
    </source>
</reference>
<dbReference type="InParanoid" id="K4AP93"/>
<evidence type="ECO:0000313" key="3">
    <source>
        <dbReference type="Proteomes" id="UP000004995"/>
    </source>
</evidence>
<dbReference type="Gramene" id="KQK88539">
    <property type="protein sequence ID" value="KQK88539"/>
    <property type="gene ID" value="SETIT_040741mg"/>
</dbReference>